<keyword evidence="9" id="KW-0106">Calcium</keyword>
<evidence type="ECO:0000313" key="12">
    <source>
        <dbReference type="EMBL" id="CAK1548587.1"/>
    </source>
</evidence>
<feature type="active site" evidence="7">
    <location>
        <position position="216"/>
    </location>
</feature>
<dbReference type="GO" id="GO:0008270">
    <property type="term" value="F:zinc ion binding"/>
    <property type="evidence" value="ECO:0007669"/>
    <property type="project" value="InterPro"/>
</dbReference>
<evidence type="ECO:0000256" key="3">
    <source>
        <dbReference type="ARBA" id="ARBA00022723"/>
    </source>
</evidence>
<feature type="binding site" evidence="8">
    <location>
        <position position="219"/>
    </location>
    <ligand>
        <name>Zn(2+)</name>
        <dbReference type="ChEBI" id="CHEBI:29105"/>
        <label>2</label>
        <note>catalytic</note>
    </ligand>
</feature>
<feature type="signal peptide" evidence="10">
    <location>
        <begin position="1"/>
        <end position="22"/>
    </location>
</feature>
<comment type="similarity">
    <text evidence="1">Belongs to the peptidase M10A family.</text>
</comment>
<dbReference type="SUPFAM" id="SSF55486">
    <property type="entry name" value="Metalloproteases ('zincins'), catalytic domain"/>
    <property type="match status" value="1"/>
</dbReference>
<comment type="cofactor">
    <cofactor evidence="9">
        <name>Zn(2+)</name>
        <dbReference type="ChEBI" id="CHEBI:29105"/>
    </cofactor>
    <text evidence="9">Binds 2 Zn(2+) ions per subunit.</text>
</comment>
<dbReference type="PRINTS" id="PR00138">
    <property type="entry name" value="MATRIXIN"/>
</dbReference>
<dbReference type="InterPro" id="IPR006026">
    <property type="entry name" value="Peptidase_Metallo"/>
</dbReference>
<keyword evidence="2" id="KW-0645">Protease</keyword>
<evidence type="ECO:0000256" key="8">
    <source>
        <dbReference type="PIRSR" id="PIRSR001191-2"/>
    </source>
</evidence>
<dbReference type="InterPro" id="IPR036365">
    <property type="entry name" value="PGBD-like_sf"/>
</dbReference>
<comment type="caution">
    <text evidence="12">The sequence shown here is derived from an EMBL/GenBank/DDBJ whole genome shotgun (WGS) entry which is preliminary data.</text>
</comment>
<evidence type="ECO:0000256" key="6">
    <source>
        <dbReference type="ARBA" id="ARBA00023049"/>
    </source>
</evidence>
<evidence type="ECO:0000313" key="13">
    <source>
        <dbReference type="Proteomes" id="UP001497472"/>
    </source>
</evidence>
<dbReference type="InterPro" id="IPR024079">
    <property type="entry name" value="MetalloPept_cat_dom_sf"/>
</dbReference>
<feature type="chain" id="PRO_5043460627" description="Peptidase metallopeptidase domain-containing protein" evidence="10">
    <location>
        <begin position="23"/>
        <end position="314"/>
    </location>
</feature>
<reference evidence="12 13" key="1">
    <citation type="submission" date="2023-11" db="EMBL/GenBank/DDBJ databases">
        <authorList>
            <person name="Okamura Y."/>
        </authorList>
    </citation>
    <scope>NUCLEOTIDE SEQUENCE [LARGE SCALE GENOMIC DNA]</scope>
</reference>
<dbReference type="Pfam" id="PF00413">
    <property type="entry name" value="Peptidase_M10"/>
    <property type="match status" value="1"/>
</dbReference>
<feature type="binding site" evidence="8">
    <location>
        <position position="215"/>
    </location>
    <ligand>
        <name>Zn(2+)</name>
        <dbReference type="ChEBI" id="CHEBI:29105"/>
        <label>2</label>
        <note>catalytic</note>
    </ligand>
</feature>
<evidence type="ECO:0000256" key="7">
    <source>
        <dbReference type="PIRSR" id="PIRSR001191-1"/>
    </source>
</evidence>
<proteinExistence type="inferred from homology"/>
<feature type="binding site" evidence="9">
    <location>
        <position position="184"/>
    </location>
    <ligand>
        <name>Ca(2+)</name>
        <dbReference type="ChEBI" id="CHEBI:29108"/>
        <label>2</label>
    </ligand>
</feature>
<keyword evidence="4" id="KW-0378">Hydrolase</keyword>
<evidence type="ECO:0000256" key="5">
    <source>
        <dbReference type="ARBA" id="ARBA00022833"/>
    </source>
</evidence>
<evidence type="ECO:0000256" key="10">
    <source>
        <dbReference type="SAM" id="SignalP"/>
    </source>
</evidence>
<dbReference type="InterPro" id="IPR001818">
    <property type="entry name" value="Pept_M10_metallopeptidase"/>
</dbReference>
<gene>
    <name evidence="12" type="ORF">LNINA_LOCUS7955</name>
</gene>
<dbReference type="GO" id="GO:0006508">
    <property type="term" value="P:proteolysis"/>
    <property type="evidence" value="ECO:0007669"/>
    <property type="project" value="UniProtKB-KW"/>
</dbReference>
<dbReference type="GO" id="GO:0030198">
    <property type="term" value="P:extracellular matrix organization"/>
    <property type="evidence" value="ECO:0007669"/>
    <property type="project" value="TreeGrafter"/>
</dbReference>
<evidence type="ECO:0000256" key="4">
    <source>
        <dbReference type="ARBA" id="ARBA00022801"/>
    </source>
</evidence>
<keyword evidence="13" id="KW-1185">Reference proteome</keyword>
<dbReference type="PANTHER" id="PTHR10201:SF323">
    <property type="entry name" value="MATRIX METALLOPROTEINASE-21"/>
    <property type="match status" value="1"/>
</dbReference>
<protein>
    <recommendedName>
        <fullName evidence="11">Peptidase metallopeptidase domain-containing protein</fullName>
    </recommendedName>
</protein>
<dbReference type="GO" id="GO:0031012">
    <property type="term" value="C:extracellular matrix"/>
    <property type="evidence" value="ECO:0007669"/>
    <property type="project" value="InterPro"/>
</dbReference>
<keyword evidence="5 8" id="KW-0862">Zinc</keyword>
<comment type="cofactor">
    <cofactor evidence="9">
        <name>Ca(2+)</name>
        <dbReference type="ChEBI" id="CHEBI:29108"/>
    </cofactor>
    <text evidence="9">Can bind about 5 Ca(2+) ions per subunit.</text>
</comment>
<accession>A0AAV1JJF3</accession>
<dbReference type="Proteomes" id="UP001497472">
    <property type="component" value="Unassembled WGS sequence"/>
</dbReference>
<feature type="binding site" evidence="9">
    <location>
        <position position="175"/>
    </location>
    <ligand>
        <name>Zn(2+)</name>
        <dbReference type="ChEBI" id="CHEBI:29105"/>
        <label>1</label>
    </ligand>
</feature>
<dbReference type="AlphaFoldDB" id="A0AAV1JJF3"/>
<dbReference type="GO" id="GO:0030574">
    <property type="term" value="P:collagen catabolic process"/>
    <property type="evidence" value="ECO:0007669"/>
    <property type="project" value="TreeGrafter"/>
</dbReference>
<evidence type="ECO:0000256" key="2">
    <source>
        <dbReference type="ARBA" id="ARBA00022670"/>
    </source>
</evidence>
<evidence type="ECO:0000256" key="1">
    <source>
        <dbReference type="ARBA" id="ARBA00010370"/>
    </source>
</evidence>
<name>A0AAV1JJF3_9NEOP</name>
<keyword evidence="6" id="KW-0482">Metalloprotease</keyword>
<organism evidence="12 13">
    <name type="scientific">Leptosia nina</name>
    <dbReference type="NCBI Taxonomy" id="320188"/>
    <lineage>
        <taxon>Eukaryota</taxon>
        <taxon>Metazoa</taxon>
        <taxon>Ecdysozoa</taxon>
        <taxon>Arthropoda</taxon>
        <taxon>Hexapoda</taxon>
        <taxon>Insecta</taxon>
        <taxon>Pterygota</taxon>
        <taxon>Neoptera</taxon>
        <taxon>Endopterygota</taxon>
        <taxon>Lepidoptera</taxon>
        <taxon>Glossata</taxon>
        <taxon>Ditrysia</taxon>
        <taxon>Papilionoidea</taxon>
        <taxon>Pieridae</taxon>
        <taxon>Pierinae</taxon>
        <taxon>Leptosia</taxon>
    </lineage>
</organism>
<feature type="binding site" evidence="8">
    <location>
        <position position="225"/>
    </location>
    <ligand>
        <name>Zn(2+)</name>
        <dbReference type="ChEBI" id="CHEBI:29105"/>
        <label>2</label>
        <note>catalytic</note>
    </ligand>
</feature>
<keyword evidence="3 8" id="KW-0479">Metal-binding</keyword>
<evidence type="ECO:0000259" key="11">
    <source>
        <dbReference type="SMART" id="SM00235"/>
    </source>
</evidence>
<feature type="binding site" evidence="9">
    <location>
        <position position="194"/>
    </location>
    <ligand>
        <name>Ca(2+)</name>
        <dbReference type="ChEBI" id="CHEBI:29108"/>
        <label>1</label>
    </ligand>
</feature>
<feature type="binding site" evidence="9">
    <location>
        <position position="233"/>
    </location>
    <ligand>
        <name>Zn(2+)</name>
        <dbReference type="ChEBI" id="CHEBI:29105"/>
        <label>2</label>
        <note>catalytic</note>
    </ligand>
</feature>
<dbReference type="Gene3D" id="3.40.390.10">
    <property type="entry name" value="Collagenase (Catalytic Domain)"/>
    <property type="match status" value="1"/>
</dbReference>
<feature type="binding site" description="in inhibited form" evidence="9">
    <location>
        <position position="93"/>
    </location>
    <ligand>
        <name>Zn(2+)</name>
        <dbReference type="ChEBI" id="CHEBI:29105"/>
        <label>2</label>
        <note>catalytic</note>
    </ligand>
</feature>
<feature type="binding site" evidence="9">
    <location>
        <position position="162"/>
    </location>
    <ligand>
        <name>Ca(2+)</name>
        <dbReference type="ChEBI" id="CHEBI:29108"/>
        <label>2</label>
    </ligand>
</feature>
<dbReference type="GO" id="GO:0004222">
    <property type="term" value="F:metalloendopeptidase activity"/>
    <property type="evidence" value="ECO:0007669"/>
    <property type="project" value="InterPro"/>
</dbReference>
<dbReference type="SUPFAM" id="SSF47090">
    <property type="entry name" value="PGBD-like"/>
    <property type="match status" value="1"/>
</dbReference>
<dbReference type="EMBL" id="CAVLEF010000010">
    <property type="protein sequence ID" value="CAK1548587.1"/>
    <property type="molecule type" value="Genomic_DNA"/>
</dbReference>
<dbReference type="SMART" id="SM00235">
    <property type="entry name" value="ZnMc"/>
    <property type="match status" value="1"/>
</dbReference>
<keyword evidence="10" id="KW-0732">Signal</keyword>
<dbReference type="PIRSF" id="PIRSF001191">
    <property type="entry name" value="Peptidase_M10A_matrix"/>
    <property type="match status" value="1"/>
</dbReference>
<dbReference type="PANTHER" id="PTHR10201">
    <property type="entry name" value="MATRIX METALLOPROTEINASE"/>
    <property type="match status" value="1"/>
</dbReference>
<sequence>MRVANTLSLTVLLCFLCDFVHGLYLSSNDRRYALYLIKFGYLRRSSLRSSNGNSYVNDDTFRNALINFQNYVRIGASGMLDDTTKNMMEKDRCQTKDTAMGRRRRRYVVNGNWSKKHLTYKIVKYSSSVSQSEVDSIIFLAFSVWSDSAGVTFTKKDKGRTDIEIRFDEIAPRLDSHIFGNTLNAKTTIITLNDAIPWSQDFTSGVPNLFQTAAHEIGHVLGLGHTDVVGAMMFPVYDLSVKIFSLHEDDMRGVQDIYSKVDTVSYPGRYIYKKNTNKLNNNFDNFKTQITNSFGNIPDFGNLDIPKDFFENGF</sequence>
<evidence type="ECO:0000256" key="9">
    <source>
        <dbReference type="PIRSR" id="PIRSR621190-2"/>
    </source>
</evidence>
<dbReference type="InterPro" id="IPR021190">
    <property type="entry name" value="Pept_M10A"/>
</dbReference>
<feature type="domain" description="Peptidase metallopeptidase" evidence="11">
    <location>
        <begin position="109"/>
        <end position="260"/>
    </location>
</feature>